<dbReference type="RefSeq" id="WP_063366260.1">
    <property type="nucleotide sequence ID" value="NZ_AUYC01000002.1"/>
</dbReference>
<dbReference type="EMBL" id="AUYC01000002">
    <property type="protein sequence ID" value="KZN68191.1"/>
    <property type="molecule type" value="Genomic_DNA"/>
</dbReference>
<evidence type="ECO:0000313" key="2">
    <source>
        <dbReference type="EMBL" id="KZN68191.1"/>
    </source>
</evidence>
<accession>A0A167NFT3</accession>
<sequence>MKVSSANGALTYASVPVTPSYEKPHNSAVSADTVSLSKQAINRHPLLSKPAFIQGAADLSGVAQGNEVGEVTSYSGLSSQAQVEEFMALFERMSPLHQIKLRYLPVDESLLTLADKLTDQQIETVIDSVFALSKQYVSQQQSGKEPVSDYVNSLNALSDDKLAVTLDLTKSVFDLGEQELADRALSNRYPVGVMWGTTEDKRLYKPDQAHPTDVFITQEPLGAKMIEDLTHAAQAFTMGELSQFKQSMEGRSYLATRGILDMAALVSDNDKENLFTLLSEEHAHTDALFSFFGTQSDKLAFTSFYHAKQGSDIDDENVVKLYYTYNTDSDMQRAAMMEDMFKLHSQQGLEFINSAVNMLQQTSASQRSDIWQQWQGETIGADAVSLDDLALQIEASKEDEDDKKQQLRNEIRESFKWNFANGFDSALDEIAVFKTNKPEQ</sequence>
<reference evidence="2 3" key="1">
    <citation type="submission" date="2013-07" db="EMBL/GenBank/DDBJ databases">
        <title>Comparative Genomic and Metabolomic Analysis of Twelve Strains of Pseudoalteromonas luteoviolacea.</title>
        <authorList>
            <person name="Vynne N.G."/>
            <person name="Mansson M."/>
            <person name="Gram L."/>
        </authorList>
    </citation>
    <scope>NUCLEOTIDE SEQUENCE [LARGE SCALE GENOMIC DNA]</scope>
    <source>
        <strain evidence="2 3">CPMOR-1</strain>
    </source>
</reference>
<keyword evidence="1" id="KW-0175">Coiled coil</keyword>
<dbReference type="Proteomes" id="UP000076486">
    <property type="component" value="Unassembled WGS sequence"/>
</dbReference>
<evidence type="ECO:0000313" key="3">
    <source>
        <dbReference type="Proteomes" id="UP000076486"/>
    </source>
</evidence>
<comment type="caution">
    <text evidence="2">The sequence shown here is derived from an EMBL/GenBank/DDBJ whole genome shotgun (WGS) entry which is preliminary data.</text>
</comment>
<name>A0A167NFT3_9GAMM</name>
<evidence type="ECO:0000256" key="1">
    <source>
        <dbReference type="SAM" id="Coils"/>
    </source>
</evidence>
<dbReference type="AlphaFoldDB" id="A0A167NFT3"/>
<proteinExistence type="predicted"/>
<feature type="coiled-coil region" evidence="1">
    <location>
        <begin position="386"/>
        <end position="413"/>
    </location>
</feature>
<organism evidence="2 3">
    <name type="scientific">Pseudoalteromonas luteoviolacea CPMOR-1</name>
    <dbReference type="NCBI Taxonomy" id="1365248"/>
    <lineage>
        <taxon>Bacteria</taxon>
        <taxon>Pseudomonadati</taxon>
        <taxon>Pseudomonadota</taxon>
        <taxon>Gammaproteobacteria</taxon>
        <taxon>Alteromonadales</taxon>
        <taxon>Pseudoalteromonadaceae</taxon>
        <taxon>Pseudoalteromonas</taxon>
    </lineage>
</organism>
<gene>
    <name evidence="2" type="ORF">N473_07140</name>
</gene>
<protein>
    <submittedName>
        <fullName evidence="2">Uncharacterized protein</fullName>
    </submittedName>
</protein>
<dbReference type="PATRIC" id="fig|1365248.3.peg.95"/>